<evidence type="ECO:0008006" key="4">
    <source>
        <dbReference type="Google" id="ProtNLM"/>
    </source>
</evidence>
<keyword evidence="1" id="KW-0732">Signal</keyword>
<evidence type="ECO:0000313" key="3">
    <source>
        <dbReference type="Proteomes" id="UP000196531"/>
    </source>
</evidence>
<comment type="caution">
    <text evidence="2">The sequence shown here is derived from an EMBL/GenBank/DDBJ whole genome shotgun (WGS) entry which is preliminary data.</text>
</comment>
<protein>
    <recommendedName>
        <fullName evidence="4">Lipoprotein</fullName>
    </recommendedName>
</protein>
<dbReference type="AlphaFoldDB" id="A0A1Y5F657"/>
<reference evidence="3" key="1">
    <citation type="journal article" date="2017" name="Proc. Natl. Acad. Sci. U.S.A.">
        <title>Simulation of Deepwater Horizon oil plume reveals substrate specialization within a complex community of hydrocarbon-degraders.</title>
        <authorList>
            <person name="Hu P."/>
            <person name="Dubinsky E.A."/>
            <person name="Probst A.J."/>
            <person name="Wang J."/>
            <person name="Sieber C.M.K."/>
            <person name="Tom L.M."/>
            <person name="Gardinali P."/>
            <person name="Banfield J.F."/>
            <person name="Atlas R.M."/>
            <person name="Andersen G.L."/>
        </authorList>
    </citation>
    <scope>NUCLEOTIDE SEQUENCE [LARGE SCALE GENOMIC DNA]</scope>
</reference>
<evidence type="ECO:0000313" key="2">
    <source>
        <dbReference type="EMBL" id="OUR96205.1"/>
    </source>
</evidence>
<feature type="chain" id="PRO_5012418533" description="Lipoprotein" evidence="1">
    <location>
        <begin position="19"/>
        <end position="127"/>
    </location>
</feature>
<dbReference type="Proteomes" id="UP000196531">
    <property type="component" value="Unassembled WGS sequence"/>
</dbReference>
<evidence type="ECO:0000256" key="1">
    <source>
        <dbReference type="SAM" id="SignalP"/>
    </source>
</evidence>
<sequence length="127" mass="14651">MNNLILTLSLFLSLNSFAQSERTYHDEKKQYVFMIDNKNYLFITKNCKKKCAAYKILNKVSTKKVFTKQGQNPGAILCDDVLRKEVVTLRNELGGESTFCRFKDGSMIESSRLFIHAQINDEKGKTR</sequence>
<organism evidence="2 3">
    <name type="scientific">Halobacteriovorax marinus</name>
    <dbReference type="NCBI Taxonomy" id="97084"/>
    <lineage>
        <taxon>Bacteria</taxon>
        <taxon>Pseudomonadati</taxon>
        <taxon>Bdellovibrionota</taxon>
        <taxon>Bacteriovoracia</taxon>
        <taxon>Bacteriovoracales</taxon>
        <taxon>Halobacteriovoraceae</taxon>
        <taxon>Halobacteriovorax</taxon>
    </lineage>
</organism>
<accession>A0A1Y5F657</accession>
<proteinExistence type="predicted"/>
<feature type="signal peptide" evidence="1">
    <location>
        <begin position="1"/>
        <end position="18"/>
    </location>
</feature>
<dbReference type="EMBL" id="MAAO01000006">
    <property type="protein sequence ID" value="OUR96205.1"/>
    <property type="molecule type" value="Genomic_DNA"/>
</dbReference>
<gene>
    <name evidence="2" type="ORF">A9Q84_07555</name>
</gene>
<name>A0A1Y5F657_9BACT</name>